<evidence type="ECO:0000259" key="1">
    <source>
        <dbReference type="Pfam" id="PF03559"/>
    </source>
</evidence>
<gene>
    <name evidence="2" type="ORF">BC739_001052</name>
</gene>
<dbReference type="InterPro" id="IPR005212">
    <property type="entry name" value="EvaA-like"/>
</dbReference>
<evidence type="ECO:0000313" key="2">
    <source>
        <dbReference type="EMBL" id="MBA8923855.1"/>
    </source>
</evidence>
<keyword evidence="3" id="KW-1185">Reference proteome</keyword>
<dbReference type="EC" id="4.2.1.159" evidence="2"/>
<dbReference type="EMBL" id="JACJID010000001">
    <property type="protein sequence ID" value="MBA8923855.1"/>
    <property type="molecule type" value="Genomic_DNA"/>
</dbReference>
<accession>A0ABR6BAH2</accession>
<protein>
    <submittedName>
        <fullName evidence="2">Oxidase EvaA</fullName>
        <ecNumber evidence="2">4.2.1.159</ecNumber>
    </submittedName>
</protein>
<dbReference type="RefSeq" id="WP_182836423.1">
    <property type="nucleotide sequence ID" value="NZ_BAAABQ010000065.1"/>
</dbReference>
<keyword evidence="2" id="KW-0456">Lyase</keyword>
<comment type="caution">
    <text evidence="2">The sequence shown here is derived from an EMBL/GenBank/DDBJ whole genome shotgun (WGS) entry which is preliminary data.</text>
</comment>
<evidence type="ECO:0000313" key="3">
    <source>
        <dbReference type="Proteomes" id="UP000517916"/>
    </source>
</evidence>
<dbReference type="GO" id="GO:0016829">
    <property type="term" value="F:lyase activity"/>
    <property type="evidence" value="ECO:0007669"/>
    <property type="project" value="UniProtKB-KW"/>
</dbReference>
<organism evidence="2 3">
    <name type="scientific">Kutzneria viridogrisea</name>
    <dbReference type="NCBI Taxonomy" id="47990"/>
    <lineage>
        <taxon>Bacteria</taxon>
        <taxon>Bacillati</taxon>
        <taxon>Actinomycetota</taxon>
        <taxon>Actinomycetes</taxon>
        <taxon>Pseudonocardiales</taxon>
        <taxon>Pseudonocardiaceae</taxon>
        <taxon>Kutzneria</taxon>
    </lineage>
</organism>
<reference evidence="2 3" key="1">
    <citation type="submission" date="2020-08" db="EMBL/GenBank/DDBJ databases">
        <title>Genomic Encyclopedia of Archaeal and Bacterial Type Strains, Phase II (KMG-II): from individual species to whole genera.</title>
        <authorList>
            <person name="Goeker M."/>
        </authorList>
    </citation>
    <scope>NUCLEOTIDE SEQUENCE [LARGE SCALE GENOMIC DNA]</scope>
    <source>
        <strain evidence="2 3">DSM 43850</strain>
    </source>
</reference>
<dbReference type="InterPro" id="IPR038153">
    <property type="entry name" value="EvaA-like_sf"/>
</dbReference>
<feature type="domain" description="dTDP-4-dehydro-6-deoxy-alpha-D-glucopyranose 2,3-dehydratase" evidence="1">
    <location>
        <begin position="38"/>
        <end position="240"/>
    </location>
</feature>
<dbReference type="Gene3D" id="3.90.79.40">
    <property type="entry name" value="EvaA sugar 2,3-dehydratase subunit"/>
    <property type="match status" value="2"/>
</dbReference>
<feature type="domain" description="dTDP-4-dehydro-6-deoxy-alpha-D-glucopyranose 2,3-dehydratase" evidence="1">
    <location>
        <begin position="276"/>
        <end position="477"/>
    </location>
</feature>
<proteinExistence type="predicted"/>
<dbReference type="Pfam" id="PF03559">
    <property type="entry name" value="Hexose_dehydrat"/>
    <property type="match status" value="2"/>
</dbReference>
<name>A0ABR6BAH2_9PSEU</name>
<dbReference type="Proteomes" id="UP000517916">
    <property type="component" value="Unassembled WGS sequence"/>
</dbReference>
<sequence length="484" mass="54337">MSSTLDVGAVPRHGGRTGQALRFAASAAEPAGRFMTTAQFRQWFAQRSHVNDFRTEPIPLHDLRDWSIDPVTGNIGHASSRFFTVEGLRVRTDFGPVPEWRQPILHQPEIGILGILVKEFDGVLHCLMSAKMEPGNVNVVQLSPTVQATRSNYTRVHRGNAITYLEYFVQPRQGRVLVDVLQSEQGSWFYQKRNRNIVVEVTEDLPLEEGFCWLTIGQLLELMTEDNVLNMDTRTVLSCIPFATDAKTAPGGEWERALAATLDVDSTDATAVHDTVEILSWLTELKARYSLTAELIPLRDTTGWEISDDRITHPDGKYFDVFGARVLASNREVTQWTQPLMAPSEQGVIAVITKRINGVPHVLLQARMEPGYLDSVEIGPTVQCCPGNYRDLPKAQQPAFLDLLDTLPKSALRYDVVLSEEGGRFYHASNRYQVFEVGDEVPVAVPENYIWMTLGQMGTLVRHSRYLNVQARSMMCSLHSLWAV</sequence>